<name>A0A645DEJ9_9ZZZZ</name>
<gene>
    <name evidence="1" type="ORF">SDC9_134105</name>
</gene>
<sequence>MIQVIQIEEFIKNERILARIDELLDYDTFSDPIPDDLIRSQISIGCGFFSSIYFCFPVIEK</sequence>
<accession>A0A645DEJ9</accession>
<reference evidence="1" key="1">
    <citation type="submission" date="2019-08" db="EMBL/GenBank/DDBJ databases">
        <authorList>
            <person name="Kucharzyk K."/>
            <person name="Murdoch R.W."/>
            <person name="Higgins S."/>
            <person name="Loffler F."/>
        </authorList>
    </citation>
    <scope>NUCLEOTIDE SEQUENCE</scope>
</reference>
<proteinExistence type="predicted"/>
<organism evidence="1">
    <name type="scientific">bioreactor metagenome</name>
    <dbReference type="NCBI Taxonomy" id="1076179"/>
    <lineage>
        <taxon>unclassified sequences</taxon>
        <taxon>metagenomes</taxon>
        <taxon>ecological metagenomes</taxon>
    </lineage>
</organism>
<evidence type="ECO:0000313" key="1">
    <source>
        <dbReference type="EMBL" id="MPM87012.1"/>
    </source>
</evidence>
<protein>
    <submittedName>
        <fullName evidence="1">Uncharacterized protein</fullName>
    </submittedName>
</protein>
<dbReference type="EMBL" id="VSSQ01034929">
    <property type="protein sequence ID" value="MPM87012.1"/>
    <property type="molecule type" value="Genomic_DNA"/>
</dbReference>
<comment type="caution">
    <text evidence="1">The sequence shown here is derived from an EMBL/GenBank/DDBJ whole genome shotgun (WGS) entry which is preliminary data.</text>
</comment>
<dbReference type="AlphaFoldDB" id="A0A645DEJ9"/>